<protein>
    <submittedName>
        <fullName evidence="2">Uncharacterized protein</fullName>
    </submittedName>
</protein>
<dbReference type="Proteomes" id="UP000887576">
    <property type="component" value="Unplaced"/>
</dbReference>
<reference evidence="2" key="1">
    <citation type="submission" date="2022-11" db="UniProtKB">
        <authorList>
            <consortium name="WormBaseParasite"/>
        </authorList>
    </citation>
    <scope>IDENTIFICATION</scope>
</reference>
<sequence length="152" mass="16897">MEKNVPINLNPIVGFRGTGKTSFTQIIKNLNLAAESDEVFDAKTSIKPNYVFSGAYVPLMVQLLATTMTDGWNQAKLSKLLGPDIPVNSTPNPTKLDNRIKKAILVVFIGGITYAEIASIRQFSHNNNFRIIILTSHVINREEFLKSFSETI</sequence>
<proteinExistence type="predicted"/>
<dbReference type="WBParaSite" id="JU765_v2.g14459.t1">
    <property type="protein sequence ID" value="JU765_v2.g14459.t1"/>
    <property type="gene ID" value="JU765_v2.g14459"/>
</dbReference>
<organism evidence="1 2">
    <name type="scientific">Panagrolaimus sp. JU765</name>
    <dbReference type="NCBI Taxonomy" id="591449"/>
    <lineage>
        <taxon>Eukaryota</taxon>
        <taxon>Metazoa</taxon>
        <taxon>Ecdysozoa</taxon>
        <taxon>Nematoda</taxon>
        <taxon>Chromadorea</taxon>
        <taxon>Rhabditida</taxon>
        <taxon>Tylenchina</taxon>
        <taxon>Panagrolaimomorpha</taxon>
        <taxon>Panagrolaimoidea</taxon>
        <taxon>Panagrolaimidae</taxon>
        <taxon>Panagrolaimus</taxon>
    </lineage>
</organism>
<name>A0AC34QA90_9BILA</name>
<evidence type="ECO:0000313" key="1">
    <source>
        <dbReference type="Proteomes" id="UP000887576"/>
    </source>
</evidence>
<accession>A0AC34QA90</accession>
<evidence type="ECO:0000313" key="2">
    <source>
        <dbReference type="WBParaSite" id="JU765_v2.g14459.t1"/>
    </source>
</evidence>